<evidence type="ECO:0000313" key="5">
    <source>
        <dbReference type="EMBL" id="EEJ51672.1"/>
    </source>
</evidence>
<dbReference type="STRING" id="585501.HMPREF6123_1050"/>
<sequence length="568" mass="63862">MKDREKRMADRKRRTAPSREFIREREESSRNRRPSRNRYQEDYDSDEEYDDYDDDYEDDSDEDYDDYDEDYEDEDFEEEPQSLKRRKSQRQGANIATATGRSDRRKNSSGAEYRKSVGAGNGGRINRNPASDRAGQDRGKRKKKKSVFQKLGILLLLVFFGLLLWRFISPYFGPKYWTVAVFGLDSRDGNKEAGALSDVIMLASVNKRTGEVKLSSVFRDSYMQIDEEGTYHKINEAYFKGGHKQAVEALERNLDIKIDDYVSFNWAAVAKGISALGGVDLELSDAEFFYINAFITETVQSTGIPSVHLEHAGMNHLDGIQAVAYGRLRLMDTDFNRTARQRKVLGLAFDKAKKAGPVKLMQVASMVLPELSTSLDMGDITTLVTQVDRYHIGESRGFPFARTTMKIKKMDVVIPATLASNVTELHSYLYGVENYSPSAKVQEISAHIAKVSGVGSPMEDAEEAGTGGGTVRKKEAGKAKAAENAEKGKKKKKEEQTEATKKQETKTETEEESTVKNKKETKEEKKSTEEETKETKEKKETEETVEVGPGAALGEKSLETEENNTPGT</sequence>
<dbReference type="Gene3D" id="3.40.630.190">
    <property type="entry name" value="LCP protein"/>
    <property type="match status" value="1"/>
</dbReference>
<dbReference type="InterPro" id="IPR050922">
    <property type="entry name" value="LytR/CpsA/Psr_CW_biosynth"/>
</dbReference>
<evidence type="ECO:0000259" key="4">
    <source>
        <dbReference type="Pfam" id="PF03816"/>
    </source>
</evidence>
<comment type="caution">
    <text evidence="5">The sequence shown here is derived from an EMBL/GenBank/DDBJ whole genome shotgun (WGS) entry which is preliminary data.</text>
</comment>
<protein>
    <submittedName>
        <fullName evidence="5">Cell envelope-like function transcriptional attenuator common domain protein</fullName>
    </submittedName>
</protein>
<accession>C2KX31</accession>
<feature type="domain" description="Cell envelope-related transcriptional attenuator" evidence="4">
    <location>
        <begin position="197"/>
        <end position="353"/>
    </location>
</feature>
<dbReference type="HOGENOM" id="CLU_016455_8_3_9"/>
<dbReference type="EMBL" id="ACKX01000101">
    <property type="protein sequence ID" value="EEJ51672.1"/>
    <property type="molecule type" value="Genomic_DNA"/>
</dbReference>
<feature type="compositionally biased region" description="Basic and acidic residues" evidence="2">
    <location>
        <begin position="20"/>
        <end position="30"/>
    </location>
</feature>
<keyword evidence="6" id="KW-1185">Reference proteome</keyword>
<feature type="region of interest" description="Disordered" evidence="2">
    <location>
        <begin position="453"/>
        <end position="568"/>
    </location>
</feature>
<organism evidence="5 6">
    <name type="scientific">Oribacterium sinus F0268</name>
    <dbReference type="NCBI Taxonomy" id="585501"/>
    <lineage>
        <taxon>Bacteria</taxon>
        <taxon>Bacillati</taxon>
        <taxon>Bacillota</taxon>
        <taxon>Clostridia</taxon>
        <taxon>Lachnospirales</taxon>
        <taxon>Lachnospiraceae</taxon>
        <taxon>Oribacterium</taxon>
    </lineage>
</organism>
<keyword evidence="3" id="KW-0472">Membrane</keyword>
<evidence type="ECO:0000313" key="6">
    <source>
        <dbReference type="Proteomes" id="UP000004121"/>
    </source>
</evidence>
<dbReference type="FunCoup" id="C2KX31">
    <property type="interactions" value="82"/>
</dbReference>
<dbReference type="InterPro" id="IPR004474">
    <property type="entry name" value="LytR_CpsA_psr"/>
</dbReference>
<feature type="compositionally biased region" description="Basic and acidic residues" evidence="2">
    <location>
        <begin position="472"/>
        <end position="542"/>
    </location>
</feature>
<evidence type="ECO:0000256" key="3">
    <source>
        <dbReference type="SAM" id="Phobius"/>
    </source>
</evidence>
<keyword evidence="3" id="KW-0812">Transmembrane</keyword>
<feature type="compositionally biased region" description="Acidic residues" evidence="2">
    <location>
        <begin position="42"/>
        <end position="80"/>
    </location>
</feature>
<name>C2KX31_9FIRM</name>
<comment type="similarity">
    <text evidence="1">Belongs to the LytR/CpsA/Psr (LCP) family.</text>
</comment>
<dbReference type="Pfam" id="PF03816">
    <property type="entry name" value="LytR_cpsA_psr"/>
    <property type="match status" value="1"/>
</dbReference>
<evidence type="ECO:0000256" key="1">
    <source>
        <dbReference type="ARBA" id="ARBA00006068"/>
    </source>
</evidence>
<dbReference type="eggNOG" id="COG1316">
    <property type="taxonomic scope" value="Bacteria"/>
</dbReference>
<keyword evidence="3" id="KW-1133">Transmembrane helix</keyword>
<dbReference type="NCBIfam" id="TIGR00350">
    <property type="entry name" value="lytR_cpsA_psr"/>
    <property type="match status" value="1"/>
</dbReference>
<dbReference type="AlphaFoldDB" id="C2KX31"/>
<feature type="compositionally biased region" description="Polar residues" evidence="2">
    <location>
        <begin position="90"/>
        <end position="100"/>
    </location>
</feature>
<proteinExistence type="inferred from homology"/>
<dbReference type="PANTHER" id="PTHR33392:SF6">
    <property type="entry name" value="POLYISOPRENYL-TEICHOIC ACID--PEPTIDOGLYCAN TEICHOIC ACID TRANSFERASE TAGU"/>
    <property type="match status" value="1"/>
</dbReference>
<feature type="region of interest" description="Disordered" evidence="2">
    <location>
        <begin position="1"/>
        <end position="141"/>
    </location>
</feature>
<evidence type="ECO:0000256" key="2">
    <source>
        <dbReference type="SAM" id="MobiDB-lite"/>
    </source>
</evidence>
<gene>
    <name evidence="5" type="ORF">HMPREF6123_1050</name>
</gene>
<dbReference type="InParanoid" id="C2KX31"/>
<reference evidence="5 6" key="1">
    <citation type="submission" date="2009-04" db="EMBL/GenBank/DDBJ databases">
        <authorList>
            <person name="Qin X."/>
            <person name="Bachman B."/>
            <person name="Battles P."/>
            <person name="Bell A."/>
            <person name="Bess C."/>
            <person name="Bickham C."/>
            <person name="Chaboub L."/>
            <person name="Chen D."/>
            <person name="Coyle M."/>
            <person name="Deiros D.R."/>
            <person name="Dinh H."/>
            <person name="Forbes L."/>
            <person name="Fowler G."/>
            <person name="Francisco L."/>
            <person name="Fu Q."/>
            <person name="Gubbala S."/>
            <person name="Hale W."/>
            <person name="Han Y."/>
            <person name="Hemphill L."/>
            <person name="Highlander S.K."/>
            <person name="Hirani K."/>
            <person name="Hogues M."/>
            <person name="Jackson L."/>
            <person name="Jakkamsetti A."/>
            <person name="Javaid M."/>
            <person name="Jiang H."/>
            <person name="Korchina V."/>
            <person name="Kovar C."/>
            <person name="Lara F."/>
            <person name="Lee S."/>
            <person name="Mata R."/>
            <person name="Mathew T."/>
            <person name="Moen C."/>
            <person name="Morales K."/>
            <person name="Munidasa M."/>
            <person name="Nazareth L."/>
            <person name="Ngo R."/>
            <person name="Nguyen L."/>
            <person name="Okwuonu G."/>
            <person name="Ongeri F."/>
            <person name="Patil S."/>
            <person name="Petrosino J."/>
            <person name="Pham C."/>
            <person name="Pham P."/>
            <person name="Pu L.-L."/>
            <person name="Puazo M."/>
            <person name="Raj R."/>
            <person name="Reid J."/>
            <person name="Rouhana J."/>
            <person name="Saada N."/>
            <person name="Shang Y."/>
            <person name="Simmons D."/>
            <person name="Thornton R."/>
            <person name="Warren J."/>
            <person name="Weissenberger G."/>
            <person name="Zhang J."/>
            <person name="Zhang L."/>
            <person name="Zhou C."/>
            <person name="Zhu D."/>
            <person name="Muzny D."/>
            <person name="Worley K."/>
            <person name="Gibbs R."/>
        </authorList>
    </citation>
    <scope>NUCLEOTIDE SEQUENCE [LARGE SCALE GENOMIC DNA]</scope>
    <source>
        <strain evidence="5 6">F0268</strain>
    </source>
</reference>
<dbReference type="PANTHER" id="PTHR33392">
    <property type="entry name" value="POLYISOPRENYL-TEICHOIC ACID--PEPTIDOGLYCAN TEICHOIC ACID TRANSFERASE TAGU"/>
    <property type="match status" value="1"/>
</dbReference>
<dbReference type="Proteomes" id="UP000004121">
    <property type="component" value="Unassembled WGS sequence"/>
</dbReference>
<feature type="transmembrane region" description="Helical" evidence="3">
    <location>
        <begin position="147"/>
        <end position="168"/>
    </location>
</feature>